<dbReference type="SUPFAM" id="SSF53790">
    <property type="entry name" value="Tetrapyrrole methylase"/>
    <property type="match status" value="1"/>
</dbReference>
<dbReference type="RefSeq" id="WP_071904058.1">
    <property type="nucleotide sequence ID" value="NZ_MPIN01000016.1"/>
</dbReference>
<dbReference type="SUPFAM" id="SSF53335">
    <property type="entry name" value="S-adenosyl-L-methionine-dependent methyltransferases"/>
    <property type="match status" value="1"/>
</dbReference>
<keyword evidence="9" id="KW-1185">Reference proteome</keyword>
<keyword evidence="3" id="KW-0489">Methyltransferase</keyword>
<evidence type="ECO:0000256" key="2">
    <source>
        <dbReference type="ARBA" id="ARBA00022573"/>
    </source>
</evidence>
<dbReference type="Gene3D" id="3.40.50.150">
    <property type="entry name" value="Vaccinia Virus protein VP39"/>
    <property type="match status" value="1"/>
</dbReference>
<keyword evidence="5" id="KW-0949">S-adenosyl-L-methionine</keyword>
<sequence length="416" mass="44784">MKPVVVVGIGDDGCLGLSARAANAVAQARVLVGGKRHLEFFPQFSGERLSFSGGISPTLDRIAELALENQVCVLASGDPLFFGIGAQVARRVGAEHVEFIPHPSSVQLAFGRIGVSWEDAEVISVHGRPREGLCTRLRPLAKVALLTDGENSPPALARHLLEHSVRGFTAWVCESLGNPEERIRCFSLEALAECTDIGPLNVLVLLRTDPTWRPPPRMSFLHEDAFAKRMPKKGLITKREVRLLSLAQMEIRPDSVVWDIGAGSGSVGIEAALLAPRGRVFAIEVDPEGVVLCRENALAHGVDNLRVIAGRAPEALEGLDAPDAVFVGGSKGSMRDIIDVAFKRLREGGRLVVNAITLDNVAEAYAAFRAYGITPDVTMLNVSRGEPLAHYLRYEAQNPIHIFAATRPAAIQGEAT</sequence>
<evidence type="ECO:0000256" key="1">
    <source>
        <dbReference type="ARBA" id="ARBA00004953"/>
    </source>
</evidence>
<dbReference type="UniPathway" id="UPA00148"/>
<comment type="caution">
    <text evidence="8">The sequence shown here is derived from an EMBL/GenBank/DDBJ whole genome shotgun (WGS) entry which is preliminary data.</text>
</comment>
<dbReference type="EMBL" id="MPIN01000016">
    <property type="protein sequence ID" value="OJH35005.1"/>
    <property type="molecule type" value="Genomic_DNA"/>
</dbReference>
<gene>
    <name evidence="8" type="ORF">BON30_41230</name>
</gene>
<dbReference type="AlphaFoldDB" id="A0A1L9AYB6"/>
<dbReference type="CDD" id="cd02440">
    <property type="entry name" value="AdoMet_MTases"/>
    <property type="match status" value="1"/>
</dbReference>
<dbReference type="InterPro" id="IPR029063">
    <property type="entry name" value="SAM-dependent_MTases_sf"/>
</dbReference>
<reference evidence="8 9" key="2">
    <citation type="submission" date="2016-12" db="EMBL/GenBank/DDBJ databases">
        <title>Draft Genome Sequence of Cystobacter ferrugineus Strain Cbfe23.</title>
        <authorList>
            <person name="Akbar S."/>
            <person name="Dowd S.E."/>
            <person name="Stevens D.C."/>
        </authorList>
    </citation>
    <scope>NUCLEOTIDE SEQUENCE [LARGE SCALE GENOMIC DNA]</scope>
    <source>
        <strain evidence="8 9">Cbfe23</strain>
    </source>
</reference>
<dbReference type="InterPro" id="IPR014776">
    <property type="entry name" value="4pyrrole_Mease_sub2"/>
</dbReference>
<dbReference type="STRING" id="83449.BON30_41230"/>
<dbReference type="InterPro" id="IPR000878">
    <property type="entry name" value="4pyrrol_Mease"/>
</dbReference>
<dbReference type="Pfam" id="PF00590">
    <property type="entry name" value="TP_methylase"/>
    <property type="match status" value="1"/>
</dbReference>
<dbReference type="GO" id="GO:0032259">
    <property type="term" value="P:methylation"/>
    <property type="evidence" value="ECO:0007669"/>
    <property type="project" value="UniProtKB-KW"/>
</dbReference>
<dbReference type="OrthoDB" id="9787825at2"/>
<dbReference type="PANTHER" id="PTHR43182">
    <property type="entry name" value="COBALT-PRECORRIN-6B C(15)-METHYLTRANSFERASE (DECARBOXYLATING)"/>
    <property type="match status" value="1"/>
</dbReference>
<dbReference type="Gene3D" id="3.40.1010.10">
    <property type="entry name" value="Cobalt-precorrin-4 Transmethylase, Domain 1"/>
    <property type="match status" value="1"/>
</dbReference>
<evidence type="ECO:0000259" key="7">
    <source>
        <dbReference type="Pfam" id="PF13847"/>
    </source>
</evidence>
<dbReference type="Pfam" id="PF13847">
    <property type="entry name" value="Methyltransf_31"/>
    <property type="match status" value="1"/>
</dbReference>
<evidence type="ECO:0000256" key="5">
    <source>
        <dbReference type="ARBA" id="ARBA00022691"/>
    </source>
</evidence>
<dbReference type="PIRSF" id="PIRSF036428">
    <property type="entry name" value="CobL"/>
    <property type="match status" value="1"/>
</dbReference>
<evidence type="ECO:0000259" key="6">
    <source>
        <dbReference type="Pfam" id="PF00590"/>
    </source>
</evidence>
<reference evidence="9" key="1">
    <citation type="submission" date="2016-11" db="EMBL/GenBank/DDBJ databases">
        <authorList>
            <person name="Shukria A."/>
            <person name="Stevens D.C."/>
        </authorList>
    </citation>
    <scope>NUCLEOTIDE SEQUENCE [LARGE SCALE GENOMIC DNA]</scope>
    <source>
        <strain evidence="9">Cbfe23</strain>
    </source>
</reference>
<dbReference type="NCBIfam" id="TIGR02469">
    <property type="entry name" value="CbiT"/>
    <property type="match status" value="1"/>
</dbReference>
<dbReference type="InterPro" id="IPR050714">
    <property type="entry name" value="Cobalamin_biosynth_MTase"/>
</dbReference>
<name>A0A1L9AYB6_9BACT</name>
<keyword evidence="2" id="KW-0169">Cobalamin biosynthesis</keyword>
<evidence type="ECO:0000313" key="9">
    <source>
        <dbReference type="Proteomes" id="UP000182229"/>
    </source>
</evidence>
<dbReference type="Gene3D" id="3.30.950.10">
    <property type="entry name" value="Methyltransferase, Cobalt-precorrin-4 Transmethylase, Domain 2"/>
    <property type="match status" value="1"/>
</dbReference>
<accession>A0A1L9AYB6</accession>
<keyword evidence="4" id="KW-0808">Transferase</keyword>
<dbReference type="NCBIfam" id="TIGR02467">
    <property type="entry name" value="CbiE"/>
    <property type="match status" value="1"/>
</dbReference>
<protein>
    <submittedName>
        <fullName evidence="8">Cobalamin biosynthesis bifunctional protein CbiET</fullName>
    </submittedName>
</protein>
<organism evidence="8 9">
    <name type="scientific">Cystobacter ferrugineus</name>
    <dbReference type="NCBI Taxonomy" id="83449"/>
    <lineage>
        <taxon>Bacteria</taxon>
        <taxon>Pseudomonadati</taxon>
        <taxon>Myxococcota</taxon>
        <taxon>Myxococcia</taxon>
        <taxon>Myxococcales</taxon>
        <taxon>Cystobacterineae</taxon>
        <taxon>Archangiaceae</taxon>
        <taxon>Cystobacter</taxon>
    </lineage>
</organism>
<evidence type="ECO:0000313" key="8">
    <source>
        <dbReference type="EMBL" id="OJH35005.1"/>
    </source>
</evidence>
<feature type="domain" description="Methyltransferase" evidence="7">
    <location>
        <begin position="254"/>
        <end position="357"/>
    </location>
</feature>
<dbReference type="InterPro" id="IPR025714">
    <property type="entry name" value="Methyltranfer_dom"/>
</dbReference>
<dbReference type="PANTHER" id="PTHR43182:SF1">
    <property type="entry name" value="COBALT-PRECORRIN-7 C(5)-METHYLTRANSFERASE"/>
    <property type="match status" value="1"/>
</dbReference>
<dbReference type="Proteomes" id="UP000182229">
    <property type="component" value="Unassembled WGS sequence"/>
</dbReference>
<comment type="pathway">
    <text evidence="1">Cofactor biosynthesis; adenosylcobalamin biosynthesis.</text>
</comment>
<feature type="domain" description="Tetrapyrrole methylase" evidence="6">
    <location>
        <begin position="4"/>
        <end position="191"/>
    </location>
</feature>
<dbReference type="InterPro" id="IPR014008">
    <property type="entry name" value="Cbl_synth_MTase_CbiT"/>
</dbReference>
<dbReference type="InterPro" id="IPR012818">
    <property type="entry name" value="CbiE"/>
</dbReference>
<dbReference type="GO" id="GO:0008276">
    <property type="term" value="F:protein methyltransferase activity"/>
    <property type="evidence" value="ECO:0007669"/>
    <property type="project" value="InterPro"/>
</dbReference>
<dbReference type="CDD" id="cd11644">
    <property type="entry name" value="Precorrin-6Y-MT"/>
    <property type="match status" value="1"/>
</dbReference>
<dbReference type="GO" id="GO:0009236">
    <property type="term" value="P:cobalamin biosynthetic process"/>
    <property type="evidence" value="ECO:0007669"/>
    <property type="project" value="UniProtKB-UniPathway"/>
</dbReference>
<dbReference type="InterPro" id="IPR006365">
    <property type="entry name" value="Cbl_synth_CobL"/>
</dbReference>
<evidence type="ECO:0000256" key="4">
    <source>
        <dbReference type="ARBA" id="ARBA00022679"/>
    </source>
</evidence>
<proteinExistence type="predicted"/>
<dbReference type="InterPro" id="IPR035996">
    <property type="entry name" value="4pyrrol_Methylase_sf"/>
</dbReference>
<dbReference type="InterPro" id="IPR014777">
    <property type="entry name" value="4pyrrole_Mease_sub1"/>
</dbReference>
<evidence type="ECO:0000256" key="3">
    <source>
        <dbReference type="ARBA" id="ARBA00022603"/>
    </source>
</evidence>